<dbReference type="EMBL" id="JBGGTQ010000002">
    <property type="protein sequence ID" value="MEZ0491699.1"/>
    <property type="molecule type" value="Genomic_DNA"/>
</dbReference>
<evidence type="ECO:0000256" key="1">
    <source>
        <dbReference type="SAM" id="Phobius"/>
    </source>
</evidence>
<evidence type="ECO:0000313" key="3">
    <source>
        <dbReference type="Proteomes" id="UP001566476"/>
    </source>
</evidence>
<feature type="transmembrane region" description="Helical" evidence="1">
    <location>
        <begin position="148"/>
        <end position="171"/>
    </location>
</feature>
<keyword evidence="3" id="KW-1185">Reference proteome</keyword>
<dbReference type="RefSeq" id="WP_370717727.1">
    <property type="nucleotide sequence ID" value="NZ_JBGGTQ010000002.1"/>
</dbReference>
<keyword evidence="1" id="KW-0812">Transmembrane</keyword>
<feature type="transmembrane region" description="Helical" evidence="1">
    <location>
        <begin position="239"/>
        <end position="259"/>
    </location>
</feature>
<feature type="transmembrane region" description="Helical" evidence="1">
    <location>
        <begin position="209"/>
        <end position="227"/>
    </location>
</feature>
<keyword evidence="1" id="KW-1133">Transmembrane helix</keyword>
<proteinExistence type="predicted"/>
<comment type="caution">
    <text evidence="2">The sequence shown here is derived from an EMBL/GenBank/DDBJ whole genome shotgun (WGS) entry which is preliminary data.</text>
</comment>
<keyword evidence="1" id="KW-0472">Membrane</keyword>
<dbReference type="PANTHER" id="PTHR36833:SF1">
    <property type="entry name" value="INTEGRAL MEMBRANE TRANSPORT PROTEIN"/>
    <property type="match status" value="1"/>
</dbReference>
<feature type="transmembrane region" description="Helical" evidence="1">
    <location>
        <begin position="30"/>
        <end position="52"/>
    </location>
</feature>
<protein>
    <submittedName>
        <fullName evidence="2">ABC transporter permease</fullName>
    </submittedName>
</protein>
<reference evidence="2 3" key="1">
    <citation type="submission" date="2024-07" db="EMBL/GenBank/DDBJ databases">
        <authorList>
            <person name="Thanompreechachai J."/>
            <person name="Duangmal K."/>
        </authorList>
    </citation>
    <scope>NUCLEOTIDE SEQUENCE [LARGE SCALE GENOMIC DNA]</scope>
    <source>
        <strain evidence="2 3">TBRC 1896</strain>
    </source>
</reference>
<organism evidence="2 3">
    <name type="scientific">Kineococcus mangrovi</name>
    <dbReference type="NCBI Taxonomy" id="1660183"/>
    <lineage>
        <taxon>Bacteria</taxon>
        <taxon>Bacillati</taxon>
        <taxon>Actinomycetota</taxon>
        <taxon>Actinomycetes</taxon>
        <taxon>Kineosporiales</taxon>
        <taxon>Kineosporiaceae</taxon>
        <taxon>Kineococcus</taxon>
    </lineage>
</organism>
<name>A0ABV4HZ57_9ACTN</name>
<sequence>MADRPTRAPGPYRALLGSRVRAQFSYRASFAADVLANVGTGLSEFATIYVVFSRTDELGGLDVWQAALVFALANVAFSIADLVVGHVDTLPTLVRTGALDAFLLRPLPVLAQLATSDVALRRVGRVLVAALVFAVAWPRAGVEFDGRAVALLVVAVLGGAAIFSAVFVVAGSLQFWLLDGREAVNSITYGGSNAAQYPASLYSGPLRWLFCYVVPAAFVAYLPVLVLLGEPGPAGLPAWLGWCSPVAAALLWVVALLLWRGGVRHYTGSGS</sequence>
<gene>
    <name evidence="2" type="ORF">AB2L28_05555</name>
</gene>
<feature type="transmembrane region" description="Helical" evidence="1">
    <location>
        <begin position="123"/>
        <end position="142"/>
    </location>
</feature>
<feature type="transmembrane region" description="Helical" evidence="1">
    <location>
        <begin position="64"/>
        <end position="85"/>
    </location>
</feature>
<dbReference type="PANTHER" id="PTHR36833">
    <property type="entry name" value="SLR0610 PROTEIN-RELATED"/>
    <property type="match status" value="1"/>
</dbReference>
<dbReference type="Proteomes" id="UP001566476">
    <property type="component" value="Unassembled WGS sequence"/>
</dbReference>
<dbReference type="Pfam" id="PF06182">
    <property type="entry name" value="ABC2_membrane_6"/>
    <property type="match status" value="1"/>
</dbReference>
<evidence type="ECO:0000313" key="2">
    <source>
        <dbReference type="EMBL" id="MEZ0491699.1"/>
    </source>
</evidence>
<dbReference type="InterPro" id="IPR010390">
    <property type="entry name" value="ABC-2_transporter-like"/>
</dbReference>
<accession>A0ABV4HZ57</accession>